<proteinExistence type="predicted"/>
<organism evidence="1 2">
    <name type="scientific">Corynebacterium glaucum</name>
    <dbReference type="NCBI Taxonomy" id="187491"/>
    <lineage>
        <taxon>Bacteria</taxon>
        <taxon>Bacillati</taxon>
        <taxon>Actinomycetota</taxon>
        <taxon>Actinomycetes</taxon>
        <taxon>Mycobacteriales</taxon>
        <taxon>Corynebacteriaceae</taxon>
        <taxon>Corynebacterium</taxon>
    </lineage>
</organism>
<protein>
    <submittedName>
        <fullName evidence="1">Uncharacterized protein</fullName>
    </submittedName>
</protein>
<name>A0A1Q2HTA2_9CORY</name>
<reference evidence="1 2" key="1">
    <citation type="submission" date="2016-12" db="EMBL/GenBank/DDBJ databases">
        <authorList>
            <person name="Song W.-J."/>
            <person name="Kurnit D.M."/>
        </authorList>
    </citation>
    <scope>NUCLEOTIDE SEQUENCE [LARGE SCALE GENOMIC DNA]</scope>
    <source>
        <strain evidence="1 2">DSM 30827</strain>
    </source>
</reference>
<evidence type="ECO:0000313" key="1">
    <source>
        <dbReference type="EMBL" id="AQQ14071.1"/>
    </source>
</evidence>
<sequence length="74" mass="8586">MLEWYLHTKKQLPDDPLDIARQCDFGQDQLVKVNDLAEEDHNKADQETGRPAFYDNAIPTEYEHSIGIRKGPMK</sequence>
<evidence type="ECO:0000313" key="2">
    <source>
        <dbReference type="Proteomes" id="UP000217209"/>
    </source>
</evidence>
<gene>
    <name evidence="1" type="ORF">CGLAU_00340</name>
</gene>
<keyword evidence="2" id="KW-1185">Reference proteome</keyword>
<dbReference type="Proteomes" id="UP000217209">
    <property type="component" value="Chromosome"/>
</dbReference>
<dbReference type="EMBL" id="CP019688">
    <property type="protein sequence ID" value="AQQ14071.1"/>
    <property type="molecule type" value="Genomic_DNA"/>
</dbReference>
<accession>A0A1Q2HTA2</accession>
<dbReference type="KEGG" id="cgv:CGLAU_00340"/>
<dbReference type="AlphaFoldDB" id="A0A1Q2HTA2"/>